<dbReference type="Gene3D" id="3.30.750.24">
    <property type="entry name" value="STAS domain"/>
    <property type="match status" value="1"/>
</dbReference>
<accession>A0ABW0ZZU5</accession>
<evidence type="ECO:0000256" key="1">
    <source>
        <dbReference type="ARBA" id="ARBA00009013"/>
    </source>
</evidence>
<dbReference type="InterPro" id="IPR036513">
    <property type="entry name" value="STAS_dom_sf"/>
</dbReference>
<evidence type="ECO:0000313" key="6">
    <source>
        <dbReference type="Proteomes" id="UP001596074"/>
    </source>
</evidence>
<proteinExistence type="inferred from homology"/>
<dbReference type="Pfam" id="PF01740">
    <property type="entry name" value="STAS"/>
    <property type="match status" value="1"/>
</dbReference>
<dbReference type="InterPro" id="IPR003658">
    <property type="entry name" value="Anti-sigma_ant"/>
</dbReference>
<dbReference type="EMBL" id="JBHSON010000014">
    <property type="protein sequence ID" value="MFC5746405.1"/>
    <property type="molecule type" value="Genomic_DNA"/>
</dbReference>
<gene>
    <name evidence="5" type="ORF">ACFPZN_12350</name>
</gene>
<dbReference type="SUPFAM" id="SSF52091">
    <property type="entry name" value="SpoIIaa-like"/>
    <property type="match status" value="1"/>
</dbReference>
<sequence length="139" mass="15236">MLPLDVTALRQDGRAVVRLRGELDIANGDDLRDRLRAARRSYGDHLILDLTDLRFMDSHGLSIIIDCYKAVSASGGGLVLAAPRPIVRRTLEITGLHRRITVTPTVEEAIAARPDPDPRPAPQPDPHPDPHPDPAPRPT</sequence>
<feature type="region of interest" description="Disordered" evidence="3">
    <location>
        <begin position="104"/>
        <end position="139"/>
    </location>
</feature>
<evidence type="ECO:0000259" key="4">
    <source>
        <dbReference type="PROSITE" id="PS50801"/>
    </source>
</evidence>
<comment type="caution">
    <text evidence="5">The sequence shown here is derived from an EMBL/GenBank/DDBJ whole genome shotgun (WGS) entry which is preliminary data.</text>
</comment>
<dbReference type="NCBIfam" id="TIGR00377">
    <property type="entry name" value="ant_ant_sig"/>
    <property type="match status" value="1"/>
</dbReference>
<feature type="compositionally biased region" description="Basic and acidic residues" evidence="3">
    <location>
        <begin position="126"/>
        <end position="139"/>
    </location>
</feature>
<evidence type="ECO:0000256" key="3">
    <source>
        <dbReference type="SAM" id="MobiDB-lite"/>
    </source>
</evidence>
<evidence type="ECO:0000313" key="5">
    <source>
        <dbReference type="EMBL" id="MFC5746405.1"/>
    </source>
</evidence>
<dbReference type="RefSeq" id="WP_378282028.1">
    <property type="nucleotide sequence ID" value="NZ_JBHSON010000014.1"/>
</dbReference>
<organism evidence="5 6">
    <name type="scientific">Actinomadura rugatobispora</name>
    <dbReference type="NCBI Taxonomy" id="1994"/>
    <lineage>
        <taxon>Bacteria</taxon>
        <taxon>Bacillati</taxon>
        <taxon>Actinomycetota</taxon>
        <taxon>Actinomycetes</taxon>
        <taxon>Streptosporangiales</taxon>
        <taxon>Thermomonosporaceae</taxon>
        <taxon>Actinomadura</taxon>
    </lineage>
</organism>
<dbReference type="InterPro" id="IPR002645">
    <property type="entry name" value="STAS_dom"/>
</dbReference>
<dbReference type="CDD" id="cd07043">
    <property type="entry name" value="STAS_anti-anti-sigma_factors"/>
    <property type="match status" value="1"/>
</dbReference>
<reference evidence="6" key="1">
    <citation type="journal article" date="2019" name="Int. J. Syst. Evol. Microbiol.">
        <title>The Global Catalogue of Microorganisms (GCM) 10K type strain sequencing project: providing services to taxonomists for standard genome sequencing and annotation.</title>
        <authorList>
            <consortium name="The Broad Institute Genomics Platform"/>
            <consortium name="The Broad Institute Genome Sequencing Center for Infectious Disease"/>
            <person name="Wu L."/>
            <person name="Ma J."/>
        </authorList>
    </citation>
    <scope>NUCLEOTIDE SEQUENCE [LARGE SCALE GENOMIC DNA]</scope>
    <source>
        <strain evidence="6">KCTC 42087</strain>
    </source>
</reference>
<keyword evidence="6" id="KW-1185">Reference proteome</keyword>
<dbReference type="Proteomes" id="UP001596074">
    <property type="component" value="Unassembled WGS sequence"/>
</dbReference>
<protein>
    <recommendedName>
        <fullName evidence="2">Anti-sigma factor antagonist</fullName>
    </recommendedName>
</protein>
<evidence type="ECO:0000256" key="2">
    <source>
        <dbReference type="RuleBase" id="RU003749"/>
    </source>
</evidence>
<dbReference type="PANTHER" id="PTHR33495:SF2">
    <property type="entry name" value="ANTI-SIGMA FACTOR ANTAGONIST TM_1081-RELATED"/>
    <property type="match status" value="1"/>
</dbReference>
<dbReference type="PANTHER" id="PTHR33495">
    <property type="entry name" value="ANTI-SIGMA FACTOR ANTAGONIST TM_1081-RELATED-RELATED"/>
    <property type="match status" value="1"/>
</dbReference>
<dbReference type="PROSITE" id="PS50801">
    <property type="entry name" value="STAS"/>
    <property type="match status" value="1"/>
</dbReference>
<comment type="similarity">
    <text evidence="1 2">Belongs to the anti-sigma-factor antagonist family.</text>
</comment>
<name>A0ABW0ZZU5_9ACTN</name>
<feature type="domain" description="STAS" evidence="4">
    <location>
        <begin position="4"/>
        <end position="113"/>
    </location>
</feature>